<accession>A0AA41D8S3</accession>
<comment type="caution">
    <text evidence="2">The sequence shown here is derived from an EMBL/GenBank/DDBJ whole genome shotgun (WGS) entry which is preliminary data.</text>
</comment>
<proteinExistence type="predicted"/>
<organism evidence="2 3">
    <name type="scientific">Caecibacteroides pullorum</name>
    <dbReference type="NCBI Taxonomy" id="2725562"/>
    <lineage>
        <taxon>Bacteria</taxon>
        <taxon>Pseudomonadati</taxon>
        <taxon>Bacteroidota</taxon>
        <taxon>Bacteroidia</taxon>
        <taxon>Bacteroidales</taxon>
        <taxon>Bacteroidaceae</taxon>
        <taxon>Caecibacteroides</taxon>
    </lineage>
</organism>
<protein>
    <submittedName>
        <fullName evidence="2">DUF4136 domain-containing protein</fullName>
    </submittedName>
</protein>
<evidence type="ECO:0000313" key="3">
    <source>
        <dbReference type="Proteomes" id="UP000698924"/>
    </source>
</evidence>
<evidence type="ECO:0000313" key="2">
    <source>
        <dbReference type="EMBL" id="MBM6856082.1"/>
    </source>
</evidence>
<dbReference type="Pfam" id="PF13590">
    <property type="entry name" value="DUF4136"/>
    <property type="match status" value="1"/>
</dbReference>
<dbReference type="AlphaFoldDB" id="A0AA41D8S3"/>
<keyword evidence="3" id="KW-1185">Reference proteome</keyword>
<dbReference type="RefSeq" id="WP_204970714.1">
    <property type="nucleotide sequence ID" value="NZ_JAAZTS010000001.1"/>
</dbReference>
<sequence length="206" mass="23622">MKKILLLACMALTIAACEKDPDLGQLDSDMVVYTDYDSETDFSKFQTYFLPDSILEAGSHHATYWKDENAQKLIDAVVAEMNSRGYQRITDPELKSEADLGVQLSYIAQRVNISSGWWGGWWDYGYWGPWWGGWYYPYTVNYSYDTNTLVMEMVDLSDGGEENAKLPVVWYADASGYQYNSNYDIRLMTEAIGQAFEQSPYIQSNK</sequence>
<dbReference type="PROSITE" id="PS51257">
    <property type="entry name" value="PROKAR_LIPOPROTEIN"/>
    <property type="match status" value="1"/>
</dbReference>
<dbReference type="Proteomes" id="UP000698924">
    <property type="component" value="Unassembled WGS sequence"/>
</dbReference>
<feature type="domain" description="DUF4136" evidence="1">
    <location>
        <begin position="32"/>
        <end position="201"/>
    </location>
</feature>
<dbReference type="EMBL" id="JACJMO010000001">
    <property type="protein sequence ID" value="MBM6856082.1"/>
    <property type="molecule type" value="Genomic_DNA"/>
</dbReference>
<gene>
    <name evidence="2" type="ORF">H6D15_00425</name>
</gene>
<name>A0AA41D8S3_9BACT</name>
<evidence type="ECO:0000259" key="1">
    <source>
        <dbReference type="Pfam" id="PF13590"/>
    </source>
</evidence>
<reference evidence="2 3" key="1">
    <citation type="journal article" date="2021" name="Sci. Rep.">
        <title>The distribution of antibiotic resistance genes in chicken gut microbiota commensals.</title>
        <authorList>
            <person name="Juricova H."/>
            <person name="Matiasovicova J."/>
            <person name="Kubasova T."/>
            <person name="Cejkova D."/>
            <person name="Rychlik I."/>
        </authorList>
    </citation>
    <scope>NUCLEOTIDE SEQUENCE [LARGE SCALE GENOMIC DNA]</scope>
    <source>
        <strain evidence="2 3">An421</strain>
    </source>
</reference>
<dbReference type="InterPro" id="IPR025411">
    <property type="entry name" value="DUF4136"/>
</dbReference>
<dbReference type="Gene3D" id="3.30.160.670">
    <property type="match status" value="1"/>
</dbReference>